<comment type="similarity">
    <text evidence="1">Belongs to the SDHAF4 family.</text>
</comment>
<keyword evidence="5" id="KW-1185">Reference proteome</keyword>
<dbReference type="Pfam" id="PF07896">
    <property type="entry name" value="DUF1674"/>
    <property type="match status" value="1"/>
</dbReference>
<feature type="compositionally biased region" description="Basic and acidic residues" evidence="3">
    <location>
        <begin position="53"/>
        <end position="66"/>
    </location>
</feature>
<gene>
    <name evidence="4" type="ORF">NUU61_010128</name>
</gene>
<dbReference type="PANTHER" id="PTHR28524:SF3">
    <property type="entry name" value="SUCCINATE DEHYDROGENASE ASSEMBLY FACTOR 4, MITOCHONDRIAL"/>
    <property type="match status" value="1"/>
</dbReference>
<dbReference type="GO" id="GO:0005739">
    <property type="term" value="C:mitochondrion"/>
    <property type="evidence" value="ECO:0007669"/>
    <property type="project" value="TreeGrafter"/>
</dbReference>
<evidence type="ECO:0000313" key="4">
    <source>
        <dbReference type="EMBL" id="KAJ5081864.1"/>
    </source>
</evidence>
<dbReference type="OrthoDB" id="201362at2759"/>
<evidence type="ECO:0000256" key="2">
    <source>
        <dbReference type="ARBA" id="ARBA00022170"/>
    </source>
</evidence>
<dbReference type="RefSeq" id="XP_056507151.1">
    <property type="nucleotide sequence ID" value="XM_056660653.1"/>
</dbReference>
<feature type="compositionally biased region" description="Basic and acidic residues" evidence="3">
    <location>
        <begin position="85"/>
        <end position="98"/>
    </location>
</feature>
<proteinExistence type="inferred from homology"/>
<dbReference type="Proteomes" id="UP001141434">
    <property type="component" value="Unassembled WGS sequence"/>
</dbReference>
<comment type="caution">
    <text evidence="4">The sequence shown here is derived from an EMBL/GenBank/DDBJ whole genome shotgun (WGS) entry which is preliminary data.</text>
</comment>
<dbReference type="AlphaFoldDB" id="A0A9W9EHH1"/>
<dbReference type="InterPro" id="IPR012875">
    <property type="entry name" value="SDHF4"/>
</dbReference>
<evidence type="ECO:0000256" key="1">
    <source>
        <dbReference type="ARBA" id="ARBA00005701"/>
    </source>
</evidence>
<reference evidence="4" key="1">
    <citation type="submission" date="2022-11" db="EMBL/GenBank/DDBJ databases">
        <authorList>
            <person name="Petersen C."/>
        </authorList>
    </citation>
    <scope>NUCLEOTIDE SEQUENCE</scope>
    <source>
        <strain evidence="4">IBT 34128</strain>
    </source>
</reference>
<dbReference type="GeneID" id="81399822"/>
<feature type="compositionally biased region" description="Low complexity" evidence="3">
    <location>
        <begin position="15"/>
        <end position="28"/>
    </location>
</feature>
<reference evidence="4" key="2">
    <citation type="journal article" date="2023" name="IMA Fungus">
        <title>Comparative genomic study of the Penicillium genus elucidates a diverse pangenome and 15 lateral gene transfer events.</title>
        <authorList>
            <person name="Petersen C."/>
            <person name="Sorensen T."/>
            <person name="Nielsen M.R."/>
            <person name="Sondergaard T.E."/>
            <person name="Sorensen J.L."/>
            <person name="Fitzpatrick D.A."/>
            <person name="Frisvad J.C."/>
            <person name="Nielsen K.L."/>
        </authorList>
    </citation>
    <scope>NUCLEOTIDE SEQUENCE</scope>
    <source>
        <strain evidence="4">IBT 34128</strain>
    </source>
</reference>
<dbReference type="GO" id="GO:0034553">
    <property type="term" value="P:mitochondrial respiratory chain complex II assembly"/>
    <property type="evidence" value="ECO:0007669"/>
    <property type="project" value="TreeGrafter"/>
</dbReference>
<name>A0A9W9EHH1_9EURO</name>
<feature type="compositionally biased region" description="Polar residues" evidence="3">
    <location>
        <begin position="67"/>
        <end position="83"/>
    </location>
</feature>
<accession>A0A9W9EHH1</accession>
<sequence length="144" mass="15865">MASLGMRHAFLRTLTPRTTLRPISTTRIARQPNENDNGKPSIPFATSPAPPRLPKEEQEIFEELQRRSTGAFSTPRVNQSPQAETKIKADGSGDELHPDAPVGLRPEFEGEKNPNTGEVGGPKNEPLRWGSEGDWSYGGRVTDF</sequence>
<evidence type="ECO:0000256" key="3">
    <source>
        <dbReference type="SAM" id="MobiDB-lite"/>
    </source>
</evidence>
<dbReference type="EMBL" id="JAPMSZ010000012">
    <property type="protein sequence ID" value="KAJ5081864.1"/>
    <property type="molecule type" value="Genomic_DNA"/>
</dbReference>
<evidence type="ECO:0000313" key="5">
    <source>
        <dbReference type="Proteomes" id="UP001141434"/>
    </source>
</evidence>
<protein>
    <recommendedName>
        <fullName evidence="2">Succinate dehydrogenase assembly factor 4, mitochondrial</fullName>
    </recommendedName>
</protein>
<organism evidence="4 5">
    <name type="scientific">Penicillium alfredii</name>
    <dbReference type="NCBI Taxonomy" id="1506179"/>
    <lineage>
        <taxon>Eukaryota</taxon>
        <taxon>Fungi</taxon>
        <taxon>Dikarya</taxon>
        <taxon>Ascomycota</taxon>
        <taxon>Pezizomycotina</taxon>
        <taxon>Eurotiomycetes</taxon>
        <taxon>Eurotiomycetidae</taxon>
        <taxon>Eurotiales</taxon>
        <taxon>Aspergillaceae</taxon>
        <taxon>Penicillium</taxon>
    </lineage>
</organism>
<feature type="region of interest" description="Disordered" evidence="3">
    <location>
        <begin position="15"/>
        <end position="144"/>
    </location>
</feature>
<dbReference type="PANTHER" id="PTHR28524">
    <property type="entry name" value="SUCCINATE DEHYDROGENASE ASSEMBLY FACTOR 4, MITOCHONDRIAL"/>
    <property type="match status" value="1"/>
</dbReference>